<dbReference type="EMBL" id="BSTK01000030">
    <property type="protein sequence ID" value="GLY92550.1"/>
    <property type="molecule type" value="Genomic_DNA"/>
</dbReference>
<keyword evidence="3" id="KW-1003">Cell membrane</keyword>
<dbReference type="InterPro" id="IPR000515">
    <property type="entry name" value="MetI-like"/>
</dbReference>
<evidence type="ECO:0000256" key="7">
    <source>
        <dbReference type="RuleBase" id="RU363032"/>
    </source>
</evidence>
<comment type="similarity">
    <text evidence="7">Belongs to the binding-protein-dependent transport system permease family.</text>
</comment>
<feature type="transmembrane region" description="Helical" evidence="7">
    <location>
        <begin position="246"/>
        <end position="267"/>
    </location>
</feature>
<dbReference type="PROSITE" id="PS50928">
    <property type="entry name" value="ABC_TM1"/>
    <property type="match status" value="1"/>
</dbReference>
<dbReference type="Pfam" id="PF00528">
    <property type="entry name" value="BPD_transp_1"/>
    <property type="match status" value="1"/>
</dbReference>
<dbReference type="Proteomes" id="UP001165074">
    <property type="component" value="Unassembled WGS sequence"/>
</dbReference>
<keyword evidence="4 7" id="KW-0812">Transmembrane</keyword>
<evidence type="ECO:0000256" key="1">
    <source>
        <dbReference type="ARBA" id="ARBA00004651"/>
    </source>
</evidence>
<accession>A0A9W6SD06</accession>
<feature type="domain" description="ABC transmembrane type-1" evidence="8">
    <location>
        <begin position="84"/>
        <end position="268"/>
    </location>
</feature>
<comment type="subcellular location">
    <subcellularLocation>
        <location evidence="1 7">Cell membrane</location>
        <topology evidence="1 7">Multi-pass membrane protein</topology>
    </subcellularLocation>
</comment>
<dbReference type="SUPFAM" id="SSF161098">
    <property type="entry name" value="MetI-like"/>
    <property type="match status" value="1"/>
</dbReference>
<evidence type="ECO:0000313" key="10">
    <source>
        <dbReference type="Proteomes" id="UP001165074"/>
    </source>
</evidence>
<keyword evidence="10" id="KW-1185">Reference proteome</keyword>
<dbReference type="AlphaFoldDB" id="A0A9W6SD06"/>
<keyword evidence="5 7" id="KW-1133">Transmembrane helix</keyword>
<evidence type="ECO:0000256" key="3">
    <source>
        <dbReference type="ARBA" id="ARBA00022475"/>
    </source>
</evidence>
<dbReference type="InterPro" id="IPR035906">
    <property type="entry name" value="MetI-like_sf"/>
</dbReference>
<evidence type="ECO:0000313" key="9">
    <source>
        <dbReference type="EMBL" id="GLY92550.1"/>
    </source>
</evidence>
<dbReference type="PANTHER" id="PTHR30151">
    <property type="entry name" value="ALKANE SULFONATE ABC TRANSPORTER-RELATED, MEMBRANE SUBUNIT"/>
    <property type="match status" value="1"/>
</dbReference>
<evidence type="ECO:0000256" key="2">
    <source>
        <dbReference type="ARBA" id="ARBA00022448"/>
    </source>
</evidence>
<dbReference type="GO" id="GO:0055085">
    <property type="term" value="P:transmembrane transport"/>
    <property type="evidence" value="ECO:0007669"/>
    <property type="project" value="InterPro"/>
</dbReference>
<dbReference type="GO" id="GO:0005886">
    <property type="term" value="C:plasma membrane"/>
    <property type="evidence" value="ECO:0007669"/>
    <property type="project" value="UniProtKB-SubCell"/>
</dbReference>
<evidence type="ECO:0000256" key="6">
    <source>
        <dbReference type="ARBA" id="ARBA00023136"/>
    </source>
</evidence>
<reference evidence="9" key="1">
    <citation type="submission" date="2023-03" db="EMBL/GenBank/DDBJ databases">
        <title>Actinoallomurus iriomotensis NBRC 103684.</title>
        <authorList>
            <person name="Ichikawa N."/>
            <person name="Sato H."/>
            <person name="Tonouchi N."/>
        </authorList>
    </citation>
    <scope>NUCLEOTIDE SEQUENCE</scope>
    <source>
        <strain evidence="9">NBRC 103684</strain>
    </source>
</reference>
<dbReference type="Gene3D" id="1.10.3720.10">
    <property type="entry name" value="MetI-like"/>
    <property type="match status" value="1"/>
</dbReference>
<feature type="transmembrane region" description="Helical" evidence="7">
    <location>
        <begin position="206"/>
        <end position="226"/>
    </location>
</feature>
<name>A0A9W6SD06_9ACTN</name>
<comment type="caution">
    <text evidence="9">The sequence shown here is derived from an EMBL/GenBank/DDBJ whole genome shotgun (WGS) entry which is preliminary data.</text>
</comment>
<evidence type="ECO:0000259" key="8">
    <source>
        <dbReference type="PROSITE" id="PS50928"/>
    </source>
</evidence>
<proteinExistence type="inferred from homology"/>
<sequence length="283" mass="30158">MKVMRAEPQAAVGGRRGEPARARGRALLDALRWAEPASVVVVAVLAWEITSHVGLLPQRDFPPATQILSAFLTDIRHGELWIGVGASMRAWALGMLIIIAIGVPVGMLLGSSSISYKLTYLTIEFIRTLPGIAALPILMFAYGVGQPLVISLVVLAGIWPLLIQSMYGMHDIDPVAVATAKVYGVGRLRRFALVDLPSCMPYIATGLRVSGTFALIFAIAASLVIGGQGMGDAMAEAARIGDRSLLFARVLACGLLGLGVTLALLALERRALRWHASQREAAR</sequence>
<feature type="transmembrane region" description="Helical" evidence="7">
    <location>
        <begin position="148"/>
        <end position="167"/>
    </location>
</feature>
<dbReference type="PANTHER" id="PTHR30151:SF38">
    <property type="entry name" value="ALIPHATIC SULFONATES TRANSPORT PERMEASE PROTEIN SSUC-RELATED"/>
    <property type="match status" value="1"/>
</dbReference>
<feature type="transmembrane region" description="Helical" evidence="7">
    <location>
        <begin position="90"/>
        <end position="109"/>
    </location>
</feature>
<keyword evidence="2 7" id="KW-0813">Transport</keyword>
<evidence type="ECO:0000256" key="4">
    <source>
        <dbReference type="ARBA" id="ARBA00022692"/>
    </source>
</evidence>
<evidence type="ECO:0000256" key="5">
    <source>
        <dbReference type="ARBA" id="ARBA00022989"/>
    </source>
</evidence>
<keyword evidence="6 7" id="KW-0472">Membrane</keyword>
<gene>
    <name evidence="9" type="ORF">Airi02_104780</name>
</gene>
<organism evidence="9 10">
    <name type="scientific">Actinoallomurus iriomotensis</name>
    <dbReference type="NCBI Taxonomy" id="478107"/>
    <lineage>
        <taxon>Bacteria</taxon>
        <taxon>Bacillati</taxon>
        <taxon>Actinomycetota</taxon>
        <taxon>Actinomycetes</taxon>
        <taxon>Streptosporangiales</taxon>
        <taxon>Thermomonosporaceae</taxon>
        <taxon>Actinoallomurus</taxon>
    </lineage>
</organism>
<protein>
    <submittedName>
        <fullName evidence="9">ABC transporter permease</fullName>
    </submittedName>
</protein>